<evidence type="ECO:0000259" key="7">
    <source>
        <dbReference type="PROSITE" id="PS51192"/>
    </source>
</evidence>
<feature type="region of interest" description="Disordered" evidence="6">
    <location>
        <begin position="207"/>
        <end position="247"/>
    </location>
</feature>
<reference evidence="10" key="1">
    <citation type="submission" date="2022-06" db="EMBL/GenBank/DDBJ databases">
        <title>Gracilimonas sp. CAU 1638 isolated from sea sediment.</title>
        <authorList>
            <person name="Kim W."/>
        </authorList>
    </citation>
    <scope>NUCLEOTIDE SEQUENCE</scope>
    <source>
        <strain evidence="10">CAU 1638</strain>
    </source>
</reference>
<feature type="domain" description="Helicase ATP-binding" evidence="7">
    <location>
        <begin position="32"/>
        <end position="202"/>
    </location>
</feature>
<dbReference type="InterPro" id="IPR011545">
    <property type="entry name" value="DEAD/DEAH_box_helicase_dom"/>
</dbReference>
<evidence type="ECO:0000256" key="3">
    <source>
        <dbReference type="ARBA" id="ARBA00022806"/>
    </source>
</evidence>
<comment type="caution">
    <text evidence="10">The sequence shown here is derived from an EMBL/GenBank/DDBJ whole genome shotgun (WGS) entry which is preliminary data.</text>
</comment>
<sequence length="542" mass="60476">MSFEEFGLSPELMSGLADVRIEEPTPLQTEVIPPALQGRHMLVKHEAGDDGVFLIPALQKLTSNGEVSGIRVLILTPSIERVKEIDEKVWAMGYHAQISSAALSMKGIRTAQEEAIKDGAPVVVANPGRLIEILDKNKLKLPKVDLVIIDEAHGMENYNLVNRVKDIMQLTEGEPQTLIFSESNNKATQQLSSAFLKDPVVHGFDESNVKEATSDSDSDSGQKSEAKEESKEQTSDQQEQEAEDFELDQEEVNRKLAEASVSVVLNPEENKEEEEKEDEQEAKADSDNEKEPTVPEDLTQAYIYVPPRAKISTLLAHLEDTLTDKIVVFAASKRTTDRLFRIIRKKGWGVVSINEGLKQEYYDERFGKFTSGDMKILLVGGLSATEIELNEVKQVINYDVPNEVEEYKYRAELVGNGKAARMVSLVSKMDKDDIDEIVKKVGYAPTEIPLPEEVKEKKGRSKKSDKKDKSSKKKSSNKNKKSKNDDRDRKRRKKPKEKKSANGLPRPSYDGLSGGKEGDSNGKRPSPSKSDGAFGWIKKLFN</sequence>
<keyword evidence="2" id="KW-0378">Hydrolase</keyword>
<dbReference type="PROSITE" id="PS51195">
    <property type="entry name" value="Q_MOTIF"/>
    <property type="match status" value="1"/>
</dbReference>
<dbReference type="InterPro" id="IPR044742">
    <property type="entry name" value="DEAD/DEAH_RhlB"/>
</dbReference>
<evidence type="ECO:0000259" key="8">
    <source>
        <dbReference type="PROSITE" id="PS51194"/>
    </source>
</evidence>
<dbReference type="Gene3D" id="3.40.50.300">
    <property type="entry name" value="P-loop containing nucleotide triphosphate hydrolases"/>
    <property type="match status" value="2"/>
</dbReference>
<evidence type="ECO:0000256" key="5">
    <source>
        <dbReference type="PROSITE-ProRule" id="PRU00552"/>
    </source>
</evidence>
<protein>
    <submittedName>
        <fullName evidence="10">DEAD/DEAH box helicase</fullName>
    </submittedName>
</protein>
<proteinExistence type="predicted"/>
<dbReference type="PROSITE" id="PS51194">
    <property type="entry name" value="HELICASE_CTER"/>
    <property type="match status" value="1"/>
</dbReference>
<dbReference type="GO" id="GO:0016787">
    <property type="term" value="F:hydrolase activity"/>
    <property type="evidence" value="ECO:0007669"/>
    <property type="project" value="UniProtKB-KW"/>
</dbReference>
<gene>
    <name evidence="10" type="ORF">NM125_08625</name>
</gene>
<dbReference type="Pfam" id="PF00270">
    <property type="entry name" value="DEAD"/>
    <property type="match status" value="1"/>
</dbReference>
<dbReference type="GO" id="GO:0003676">
    <property type="term" value="F:nucleic acid binding"/>
    <property type="evidence" value="ECO:0007669"/>
    <property type="project" value="InterPro"/>
</dbReference>
<dbReference type="PANTHER" id="PTHR24031">
    <property type="entry name" value="RNA HELICASE"/>
    <property type="match status" value="1"/>
</dbReference>
<feature type="short sequence motif" description="Q motif" evidence="5">
    <location>
        <begin position="1"/>
        <end position="29"/>
    </location>
</feature>
<dbReference type="InterPro" id="IPR001650">
    <property type="entry name" value="Helicase_C-like"/>
</dbReference>
<feature type="compositionally biased region" description="Acidic residues" evidence="6">
    <location>
        <begin position="238"/>
        <end position="247"/>
    </location>
</feature>
<keyword evidence="1" id="KW-0547">Nucleotide-binding</keyword>
<evidence type="ECO:0000256" key="2">
    <source>
        <dbReference type="ARBA" id="ARBA00022801"/>
    </source>
</evidence>
<dbReference type="SUPFAM" id="SSF52540">
    <property type="entry name" value="P-loop containing nucleoside triphosphate hydrolases"/>
    <property type="match status" value="2"/>
</dbReference>
<dbReference type="PROSITE" id="PS51192">
    <property type="entry name" value="HELICASE_ATP_BIND_1"/>
    <property type="match status" value="1"/>
</dbReference>
<dbReference type="CDD" id="cd00268">
    <property type="entry name" value="DEADc"/>
    <property type="match status" value="1"/>
</dbReference>
<evidence type="ECO:0000259" key="9">
    <source>
        <dbReference type="PROSITE" id="PS51195"/>
    </source>
</evidence>
<dbReference type="GO" id="GO:0005524">
    <property type="term" value="F:ATP binding"/>
    <property type="evidence" value="ECO:0007669"/>
    <property type="project" value="UniProtKB-KW"/>
</dbReference>
<dbReference type="EMBL" id="JANDBC010000001">
    <property type="protein sequence ID" value="MCP9291642.1"/>
    <property type="molecule type" value="Genomic_DNA"/>
</dbReference>
<dbReference type="RefSeq" id="WP_255134505.1">
    <property type="nucleotide sequence ID" value="NZ_JANDBC010000001.1"/>
</dbReference>
<keyword evidence="4" id="KW-0067">ATP-binding</keyword>
<feature type="compositionally biased region" description="Basic and acidic residues" evidence="6">
    <location>
        <begin position="281"/>
        <end position="293"/>
    </location>
</feature>
<dbReference type="InterPro" id="IPR014001">
    <property type="entry name" value="Helicase_ATP-bd"/>
</dbReference>
<dbReference type="Pfam" id="PF00271">
    <property type="entry name" value="Helicase_C"/>
    <property type="match status" value="1"/>
</dbReference>
<dbReference type="InterPro" id="IPR027417">
    <property type="entry name" value="P-loop_NTPase"/>
</dbReference>
<feature type="compositionally biased region" description="Basic residues" evidence="6">
    <location>
        <begin position="457"/>
        <end position="481"/>
    </location>
</feature>
<evidence type="ECO:0000256" key="1">
    <source>
        <dbReference type="ARBA" id="ARBA00022741"/>
    </source>
</evidence>
<dbReference type="GO" id="GO:0003724">
    <property type="term" value="F:RNA helicase activity"/>
    <property type="evidence" value="ECO:0007669"/>
    <property type="project" value="InterPro"/>
</dbReference>
<evidence type="ECO:0000256" key="4">
    <source>
        <dbReference type="ARBA" id="ARBA00022840"/>
    </source>
</evidence>
<evidence type="ECO:0000313" key="10">
    <source>
        <dbReference type="EMBL" id="MCP9291642.1"/>
    </source>
</evidence>
<evidence type="ECO:0000256" key="6">
    <source>
        <dbReference type="SAM" id="MobiDB-lite"/>
    </source>
</evidence>
<feature type="region of interest" description="Disordered" evidence="6">
    <location>
        <begin position="450"/>
        <end position="542"/>
    </location>
</feature>
<evidence type="ECO:0000313" key="11">
    <source>
        <dbReference type="Proteomes" id="UP001139125"/>
    </source>
</evidence>
<feature type="compositionally biased region" description="Basic and acidic residues" evidence="6">
    <location>
        <begin position="220"/>
        <end position="234"/>
    </location>
</feature>
<name>A0A9X2RFB9_9BACT</name>
<feature type="region of interest" description="Disordered" evidence="6">
    <location>
        <begin position="259"/>
        <end position="295"/>
    </location>
</feature>
<feature type="domain" description="Helicase C-terminal" evidence="8">
    <location>
        <begin position="297"/>
        <end position="462"/>
    </location>
</feature>
<keyword evidence="3 10" id="KW-0347">Helicase</keyword>
<feature type="domain" description="DEAD-box RNA helicase Q" evidence="9">
    <location>
        <begin position="1"/>
        <end position="29"/>
    </location>
</feature>
<feature type="compositionally biased region" description="Acidic residues" evidence="6">
    <location>
        <begin position="270"/>
        <end position="280"/>
    </location>
</feature>
<dbReference type="AlphaFoldDB" id="A0A9X2RFB9"/>
<dbReference type="SMART" id="SM00487">
    <property type="entry name" value="DEXDc"/>
    <property type="match status" value="1"/>
</dbReference>
<dbReference type="InterPro" id="IPR014014">
    <property type="entry name" value="RNA_helicase_DEAD_Q_motif"/>
</dbReference>
<keyword evidence="11" id="KW-1185">Reference proteome</keyword>
<dbReference type="Proteomes" id="UP001139125">
    <property type="component" value="Unassembled WGS sequence"/>
</dbReference>
<accession>A0A9X2RFB9</accession>
<organism evidence="10 11">
    <name type="scientific">Gracilimonas sediminicola</name>
    <dbReference type="NCBI Taxonomy" id="2952158"/>
    <lineage>
        <taxon>Bacteria</taxon>
        <taxon>Pseudomonadati</taxon>
        <taxon>Balneolota</taxon>
        <taxon>Balneolia</taxon>
        <taxon>Balneolales</taxon>
        <taxon>Balneolaceae</taxon>
        <taxon>Gracilimonas</taxon>
    </lineage>
</organism>